<feature type="region of interest" description="Disordered" evidence="1">
    <location>
        <begin position="59"/>
        <end position="96"/>
    </location>
</feature>
<feature type="compositionally biased region" description="Polar residues" evidence="1">
    <location>
        <begin position="74"/>
        <end position="85"/>
    </location>
</feature>
<name>A0AAN8UQ92_9MAGN</name>
<protein>
    <submittedName>
        <fullName evidence="2">Uncharacterized protein</fullName>
    </submittedName>
</protein>
<organism evidence="2 3">
    <name type="scientific">Dillenia turbinata</name>
    <dbReference type="NCBI Taxonomy" id="194707"/>
    <lineage>
        <taxon>Eukaryota</taxon>
        <taxon>Viridiplantae</taxon>
        <taxon>Streptophyta</taxon>
        <taxon>Embryophyta</taxon>
        <taxon>Tracheophyta</taxon>
        <taxon>Spermatophyta</taxon>
        <taxon>Magnoliopsida</taxon>
        <taxon>eudicotyledons</taxon>
        <taxon>Gunneridae</taxon>
        <taxon>Pentapetalae</taxon>
        <taxon>Dilleniales</taxon>
        <taxon>Dilleniaceae</taxon>
        <taxon>Dillenia</taxon>
    </lineage>
</organism>
<keyword evidence="3" id="KW-1185">Reference proteome</keyword>
<gene>
    <name evidence="2" type="ORF">RJ641_020593</name>
</gene>
<comment type="caution">
    <text evidence="2">The sequence shown here is derived from an EMBL/GenBank/DDBJ whole genome shotgun (WGS) entry which is preliminary data.</text>
</comment>
<sequence>MVNTSTEDGQIRETIEKSYTVASQVQSYENQMNPQWRPMKLQNSITSVQLNNVTNVQQNSLSSLSASPAPQQNMMNSLKPTSNLDSEQGGSLSSSQQVAIGSLLQNPVGAPQQASVNTMTSQSVCHQRHQQMMQQKQQMTQQHQQQLHQKSEQQQLSQIQGHQMPQIHQMNGVNNMKMRQMGVKPGAFQQHHSAAQRTAYHHQQLKPVAPFPISSPLLQSASLLLAEFTAGHGNHDNASTLASGKLCVSKQKLCHSGWIEGKERSGTIQAQCL</sequence>
<feature type="compositionally biased region" description="Low complexity" evidence="1">
    <location>
        <begin position="86"/>
        <end position="96"/>
    </location>
</feature>
<evidence type="ECO:0000256" key="1">
    <source>
        <dbReference type="SAM" id="MobiDB-lite"/>
    </source>
</evidence>
<feature type="compositionally biased region" description="Low complexity" evidence="1">
    <location>
        <begin position="59"/>
        <end position="73"/>
    </location>
</feature>
<dbReference type="EMBL" id="JBAMMX010000025">
    <property type="protein sequence ID" value="KAK6915476.1"/>
    <property type="molecule type" value="Genomic_DNA"/>
</dbReference>
<feature type="region of interest" description="Disordered" evidence="1">
    <location>
        <begin position="128"/>
        <end position="152"/>
    </location>
</feature>
<evidence type="ECO:0000313" key="2">
    <source>
        <dbReference type="EMBL" id="KAK6915476.1"/>
    </source>
</evidence>
<accession>A0AAN8UQ92</accession>
<reference evidence="2 3" key="1">
    <citation type="submission" date="2023-12" db="EMBL/GenBank/DDBJ databases">
        <title>A high-quality genome assembly for Dillenia turbinata (Dilleniales).</title>
        <authorList>
            <person name="Chanderbali A."/>
        </authorList>
    </citation>
    <scope>NUCLEOTIDE SEQUENCE [LARGE SCALE GENOMIC DNA]</scope>
    <source>
        <strain evidence="2">LSX21</strain>
        <tissue evidence="2">Leaf</tissue>
    </source>
</reference>
<evidence type="ECO:0000313" key="3">
    <source>
        <dbReference type="Proteomes" id="UP001370490"/>
    </source>
</evidence>
<dbReference type="AlphaFoldDB" id="A0AAN8UQ92"/>
<proteinExistence type="predicted"/>
<feature type="compositionally biased region" description="Low complexity" evidence="1">
    <location>
        <begin position="130"/>
        <end position="152"/>
    </location>
</feature>
<dbReference type="Proteomes" id="UP001370490">
    <property type="component" value="Unassembled WGS sequence"/>
</dbReference>